<evidence type="ECO:0000313" key="2">
    <source>
        <dbReference type="Proteomes" id="UP000055048"/>
    </source>
</evidence>
<comment type="caution">
    <text evidence="1">The sequence shown here is derived from an EMBL/GenBank/DDBJ whole genome shotgun (WGS) entry which is preliminary data.</text>
</comment>
<protein>
    <submittedName>
        <fullName evidence="1">Uncharacterized protein</fullName>
    </submittedName>
</protein>
<keyword evidence="2" id="KW-1185">Reference proteome</keyword>
<evidence type="ECO:0000313" key="1">
    <source>
        <dbReference type="EMBL" id="KRX50604.1"/>
    </source>
</evidence>
<organism evidence="1 2">
    <name type="scientific">Trichinella murrelli</name>
    <dbReference type="NCBI Taxonomy" id="144512"/>
    <lineage>
        <taxon>Eukaryota</taxon>
        <taxon>Metazoa</taxon>
        <taxon>Ecdysozoa</taxon>
        <taxon>Nematoda</taxon>
        <taxon>Enoplea</taxon>
        <taxon>Dorylaimia</taxon>
        <taxon>Trichinellida</taxon>
        <taxon>Trichinellidae</taxon>
        <taxon>Trichinella</taxon>
    </lineage>
</organism>
<dbReference type="EMBL" id="JYDJ01000005">
    <property type="protein sequence ID" value="KRX50604.1"/>
    <property type="molecule type" value="Genomic_DNA"/>
</dbReference>
<reference evidence="1 2" key="1">
    <citation type="submission" date="2015-01" db="EMBL/GenBank/DDBJ databases">
        <title>Evolution of Trichinella species and genotypes.</title>
        <authorList>
            <person name="Korhonen P.K."/>
            <person name="Edoardo P."/>
            <person name="Giuseppe L.R."/>
            <person name="Gasser R.B."/>
        </authorList>
    </citation>
    <scope>NUCLEOTIDE SEQUENCE [LARGE SCALE GENOMIC DNA]</scope>
    <source>
        <strain evidence="1">ISS417</strain>
    </source>
</reference>
<dbReference type="Proteomes" id="UP000055048">
    <property type="component" value="Unassembled WGS sequence"/>
</dbReference>
<accession>A0A0V0UGN3</accession>
<name>A0A0V0UGN3_9BILA</name>
<proteinExistence type="predicted"/>
<gene>
    <name evidence="1" type="ORF">T05_5225</name>
</gene>
<sequence length="79" mass="9022">MQIHHSKSWLCYTSDDKKNKANILGINFCAVKIQDEEDWNHLYLASKISVSHFSTSLLISQPQRGLQHLAIDKQSAKLV</sequence>
<dbReference type="AlphaFoldDB" id="A0A0V0UGN3"/>